<feature type="non-terminal residue" evidence="1">
    <location>
        <position position="126"/>
    </location>
</feature>
<dbReference type="EMBL" id="BTSX01000004">
    <property type="protein sequence ID" value="GMS94177.1"/>
    <property type="molecule type" value="Genomic_DNA"/>
</dbReference>
<sequence length="126" mass="14423">SLRMAPICIPRKFSSSTLDRDPNKNHVTRCVVVMVDALDDEEAFETVQSRFAELSKYTLRLPSDVCRYEELAEFFSLEDTTRKERGCQTDRRITGRGVACQTDVIVADEIPMANEQQDNEMEQNTV</sequence>
<protein>
    <submittedName>
        <fullName evidence="1">Uncharacterized protein</fullName>
    </submittedName>
</protein>
<dbReference type="Proteomes" id="UP001432027">
    <property type="component" value="Unassembled WGS sequence"/>
</dbReference>
<evidence type="ECO:0000313" key="2">
    <source>
        <dbReference type="Proteomes" id="UP001432027"/>
    </source>
</evidence>
<accession>A0AAV5TJ31</accession>
<keyword evidence="2" id="KW-1185">Reference proteome</keyword>
<dbReference type="AlphaFoldDB" id="A0AAV5TJ31"/>
<reference evidence="1" key="1">
    <citation type="submission" date="2023-10" db="EMBL/GenBank/DDBJ databases">
        <title>Genome assembly of Pristionchus species.</title>
        <authorList>
            <person name="Yoshida K."/>
            <person name="Sommer R.J."/>
        </authorList>
    </citation>
    <scope>NUCLEOTIDE SEQUENCE</scope>
    <source>
        <strain evidence="1">RS0144</strain>
    </source>
</reference>
<gene>
    <name evidence="1" type="ORF">PENTCL1PPCAC_16352</name>
</gene>
<evidence type="ECO:0000313" key="1">
    <source>
        <dbReference type="EMBL" id="GMS94177.1"/>
    </source>
</evidence>
<name>A0AAV5TJ31_9BILA</name>
<comment type="caution">
    <text evidence="1">The sequence shown here is derived from an EMBL/GenBank/DDBJ whole genome shotgun (WGS) entry which is preliminary data.</text>
</comment>
<organism evidence="1 2">
    <name type="scientific">Pristionchus entomophagus</name>
    <dbReference type="NCBI Taxonomy" id="358040"/>
    <lineage>
        <taxon>Eukaryota</taxon>
        <taxon>Metazoa</taxon>
        <taxon>Ecdysozoa</taxon>
        <taxon>Nematoda</taxon>
        <taxon>Chromadorea</taxon>
        <taxon>Rhabditida</taxon>
        <taxon>Rhabditina</taxon>
        <taxon>Diplogasteromorpha</taxon>
        <taxon>Diplogasteroidea</taxon>
        <taxon>Neodiplogasteridae</taxon>
        <taxon>Pristionchus</taxon>
    </lineage>
</organism>
<proteinExistence type="predicted"/>
<feature type="non-terminal residue" evidence="1">
    <location>
        <position position="1"/>
    </location>
</feature>